<name>A0A1H6WTX5_9DEIO</name>
<dbReference type="OrthoDB" id="65248at2"/>
<gene>
    <name evidence="2" type="ORF">SAMN04488058_104168</name>
</gene>
<keyword evidence="3" id="KW-1185">Reference proteome</keyword>
<dbReference type="AlphaFoldDB" id="A0A1H6WTX5"/>
<feature type="transmembrane region" description="Helical" evidence="1">
    <location>
        <begin position="100"/>
        <end position="118"/>
    </location>
</feature>
<feature type="transmembrane region" description="Helical" evidence="1">
    <location>
        <begin position="48"/>
        <end position="69"/>
    </location>
</feature>
<accession>A0A1H6WTX5</accession>
<feature type="transmembrane region" description="Helical" evidence="1">
    <location>
        <begin position="12"/>
        <end position="36"/>
    </location>
</feature>
<dbReference type="RefSeq" id="WP_092263924.1">
    <property type="nucleotide sequence ID" value="NZ_FNZA01000004.1"/>
</dbReference>
<sequence>MDLLRTLHGYQGIPFLLFVTPFAFTTFILFVWSVVVAARGRPDRGFRAWLGLTWVTFLLPALTGLILALNGGKVASAVDIGGGRTRYGLPYDPTQEFMHLLYPGFALLTLLLLGPLLRAQLPLLSERRRLWILPVATLFLYGCAYMAGFVAVFPGSTPGE</sequence>
<dbReference type="Proteomes" id="UP000199223">
    <property type="component" value="Unassembled WGS sequence"/>
</dbReference>
<keyword evidence="1" id="KW-0812">Transmembrane</keyword>
<protein>
    <submittedName>
        <fullName evidence="2">Uncharacterized protein</fullName>
    </submittedName>
</protein>
<evidence type="ECO:0000313" key="3">
    <source>
        <dbReference type="Proteomes" id="UP000199223"/>
    </source>
</evidence>
<proteinExistence type="predicted"/>
<keyword evidence="1" id="KW-0472">Membrane</keyword>
<dbReference type="STRING" id="856736.SAMN04488058_104168"/>
<evidence type="ECO:0000313" key="2">
    <source>
        <dbReference type="EMBL" id="SEJ15962.1"/>
    </source>
</evidence>
<dbReference type="EMBL" id="FNZA01000004">
    <property type="protein sequence ID" value="SEJ15962.1"/>
    <property type="molecule type" value="Genomic_DNA"/>
</dbReference>
<keyword evidence="1" id="KW-1133">Transmembrane helix</keyword>
<feature type="transmembrane region" description="Helical" evidence="1">
    <location>
        <begin position="130"/>
        <end position="153"/>
    </location>
</feature>
<organism evidence="2 3">
    <name type="scientific">Deinococcus reticulitermitis</name>
    <dbReference type="NCBI Taxonomy" id="856736"/>
    <lineage>
        <taxon>Bacteria</taxon>
        <taxon>Thermotogati</taxon>
        <taxon>Deinococcota</taxon>
        <taxon>Deinococci</taxon>
        <taxon>Deinococcales</taxon>
        <taxon>Deinococcaceae</taxon>
        <taxon>Deinococcus</taxon>
    </lineage>
</organism>
<evidence type="ECO:0000256" key="1">
    <source>
        <dbReference type="SAM" id="Phobius"/>
    </source>
</evidence>
<reference evidence="3" key="1">
    <citation type="submission" date="2016-10" db="EMBL/GenBank/DDBJ databases">
        <authorList>
            <person name="Varghese N."/>
            <person name="Submissions S."/>
        </authorList>
    </citation>
    <scope>NUCLEOTIDE SEQUENCE [LARGE SCALE GENOMIC DNA]</scope>
    <source>
        <strain evidence="3">CGMCC 1.10218</strain>
    </source>
</reference>